<reference evidence="1 2" key="1">
    <citation type="journal article" date="2022" name="DNA Res.">
        <title>Chromosomal-level genome assembly of the orchid tree Bauhinia variegata (Leguminosae; Cercidoideae) supports the allotetraploid origin hypothesis of Bauhinia.</title>
        <authorList>
            <person name="Zhong Y."/>
            <person name="Chen Y."/>
            <person name="Zheng D."/>
            <person name="Pang J."/>
            <person name="Liu Y."/>
            <person name="Luo S."/>
            <person name="Meng S."/>
            <person name="Qian L."/>
            <person name="Wei D."/>
            <person name="Dai S."/>
            <person name="Zhou R."/>
        </authorList>
    </citation>
    <scope>NUCLEOTIDE SEQUENCE [LARGE SCALE GENOMIC DNA]</scope>
    <source>
        <strain evidence="1">BV-YZ2020</strain>
    </source>
</reference>
<evidence type="ECO:0000313" key="1">
    <source>
        <dbReference type="EMBL" id="KAI4337912.1"/>
    </source>
</evidence>
<proteinExistence type="predicted"/>
<dbReference type="EMBL" id="CM039431">
    <property type="protein sequence ID" value="KAI4337912.1"/>
    <property type="molecule type" value="Genomic_DNA"/>
</dbReference>
<organism evidence="1 2">
    <name type="scientific">Bauhinia variegata</name>
    <name type="common">Purple orchid tree</name>
    <name type="synonym">Phanera variegata</name>
    <dbReference type="NCBI Taxonomy" id="167791"/>
    <lineage>
        <taxon>Eukaryota</taxon>
        <taxon>Viridiplantae</taxon>
        <taxon>Streptophyta</taxon>
        <taxon>Embryophyta</taxon>
        <taxon>Tracheophyta</taxon>
        <taxon>Spermatophyta</taxon>
        <taxon>Magnoliopsida</taxon>
        <taxon>eudicotyledons</taxon>
        <taxon>Gunneridae</taxon>
        <taxon>Pentapetalae</taxon>
        <taxon>rosids</taxon>
        <taxon>fabids</taxon>
        <taxon>Fabales</taxon>
        <taxon>Fabaceae</taxon>
        <taxon>Cercidoideae</taxon>
        <taxon>Cercideae</taxon>
        <taxon>Bauhiniinae</taxon>
        <taxon>Bauhinia</taxon>
    </lineage>
</organism>
<gene>
    <name evidence="1" type="ORF">L6164_016276</name>
</gene>
<evidence type="ECO:0000313" key="2">
    <source>
        <dbReference type="Proteomes" id="UP000828941"/>
    </source>
</evidence>
<protein>
    <submittedName>
        <fullName evidence="1">Uncharacterized protein</fullName>
    </submittedName>
</protein>
<name>A0ACB9NNY2_BAUVA</name>
<sequence>MRIARILRLQRHPQQFIAFRQSMIPLEPQYYQIVCFSHPAKLEQISQLCTSRSFLNPPSGYYLIRNYIDQRSFREALVLYKQISLAGSYELSIVPLLFKACASLSFLEYGKALHAEAIKAGSDGDVMIGTSLISAYAKCGVVLDSRKLFETMPERNVVTWNAMINGYFRNGDTISASLLFDKMPGRTEVTWVQMIDGFARNGDTVTARRMFDMVPTELMNVVTWTVMVDGYARHGEVEAAREIFEQMPERNFFVWSSMISGYCKKGNVREAKALFDRTTFRNLEIWNSMISGYVQNGFGEEALKAFHEMEAEGFEPDEFTVVSILSACSQLGRLDAGKEIHHMTKRKKIRMSPFILSGLINMYAQCGDLINARLIFEEFNDRNIYCWNAMLSGFAINRKCHEVLELFRRMEDSNVSPDGITFLTLLSACAHGGFVNEALEVISKMETCGLEIGIKHYGCMVDLLGRAGRLKEAYELTKRMPMKPNDTILGALLGACRIHSDMKMAEQVMQEFRAQNLDSVSGGNSRYVLMSNIYAASETWEKAERMRMVNTNGGSHKTPGCSSVMFSGL</sequence>
<comment type="caution">
    <text evidence="1">The sequence shown here is derived from an EMBL/GenBank/DDBJ whole genome shotgun (WGS) entry which is preliminary data.</text>
</comment>
<accession>A0ACB9NNY2</accession>
<dbReference type="Proteomes" id="UP000828941">
    <property type="component" value="Chromosome 6"/>
</dbReference>
<keyword evidence="2" id="KW-1185">Reference proteome</keyword>